<dbReference type="PANTHER" id="PTHR11795:SF371">
    <property type="entry name" value="HIGH-AFFINITY BRANCHED-CHAIN AMINO ACID TRANSPORT SYSTEM PERMEASE PROTEIN LIVH"/>
    <property type="match status" value="1"/>
</dbReference>
<keyword evidence="7 10" id="KW-1133">Transmembrane helix</keyword>
<evidence type="ECO:0000256" key="1">
    <source>
        <dbReference type="ARBA" id="ARBA00004651"/>
    </source>
</evidence>
<dbReference type="Proteomes" id="UP000584642">
    <property type="component" value="Unassembled WGS sequence"/>
</dbReference>
<evidence type="ECO:0000256" key="6">
    <source>
        <dbReference type="ARBA" id="ARBA00022970"/>
    </source>
</evidence>
<dbReference type="PANTHER" id="PTHR11795">
    <property type="entry name" value="BRANCHED-CHAIN AMINO ACID TRANSPORT SYSTEM PERMEASE PROTEIN LIVH"/>
    <property type="match status" value="1"/>
</dbReference>
<gene>
    <name evidence="11" type="ORF">HND93_28100</name>
</gene>
<dbReference type="InterPro" id="IPR001851">
    <property type="entry name" value="ABC_transp_permease"/>
</dbReference>
<evidence type="ECO:0000256" key="8">
    <source>
        <dbReference type="ARBA" id="ARBA00023136"/>
    </source>
</evidence>
<comment type="subcellular location">
    <subcellularLocation>
        <location evidence="1">Cell membrane</location>
        <topology evidence="1">Multi-pass membrane protein</topology>
    </subcellularLocation>
</comment>
<comment type="similarity">
    <text evidence="9">Belongs to the binding-protein-dependent transport system permease family. LivHM subfamily.</text>
</comment>
<feature type="transmembrane region" description="Helical" evidence="10">
    <location>
        <begin position="232"/>
        <end position="254"/>
    </location>
</feature>
<evidence type="ECO:0000313" key="12">
    <source>
        <dbReference type="Proteomes" id="UP000584642"/>
    </source>
</evidence>
<protein>
    <submittedName>
        <fullName evidence="11">Branched-chain amino acid ABC transporter permease</fullName>
    </submittedName>
</protein>
<feature type="transmembrane region" description="Helical" evidence="10">
    <location>
        <begin position="129"/>
        <end position="146"/>
    </location>
</feature>
<accession>A0ABX2TGU0</accession>
<dbReference type="InterPro" id="IPR052157">
    <property type="entry name" value="BCAA_transport_permease"/>
</dbReference>
<keyword evidence="4" id="KW-0997">Cell inner membrane</keyword>
<feature type="transmembrane region" description="Helical" evidence="10">
    <location>
        <begin position="301"/>
        <end position="321"/>
    </location>
</feature>
<name>A0ABX2TGU0_9PROT</name>
<keyword evidence="12" id="KW-1185">Reference proteome</keyword>
<evidence type="ECO:0000256" key="10">
    <source>
        <dbReference type="SAM" id="Phobius"/>
    </source>
</evidence>
<dbReference type="Pfam" id="PF02653">
    <property type="entry name" value="BPD_transp_2"/>
    <property type="match status" value="1"/>
</dbReference>
<evidence type="ECO:0000256" key="3">
    <source>
        <dbReference type="ARBA" id="ARBA00022475"/>
    </source>
</evidence>
<keyword evidence="2" id="KW-0813">Transport</keyword>
<comment type="caution">
    <text evidence="11">The sequence shown here is derived from an EMBL/GenBank/DDBJ whole genome shotgun (WGS) entry which is preliminary data.</text>
</comment>
<evidence type="ECO:0000256" key="4">
    <source>
        <dbReference type="ARBA" id="ARBA00022519"/>
    </source>
</evidence>
<feature type="transmembrane region" description="Helical" evidence="10">
    <location>
        <begin position="39"/>
        <end position="61"/>
    </location>
</feature>
<evidence type="ECO:0000256" key="5">
    <source>
        <dbReference type="ARBA" id="ARBA00022692"/>
    </source>
</evidence>
<keyword evidence="8 10" id="KW-0472">Membrane</keyword>
<evidence type="ECO:0000313" key="11">
    <source>
        <dbReference type="EMBL" id="NYZ23579.1"/>
    </source>
</evidence>
<feature type="transmembrane region" description="Helical" evidence="10">
    <location>
        <begin position="274"/>
        <end position="294"/>
    </location>
</feature>
<evidence type="ECO:0000256" key="7">
    <source>
        <dbReference type="ARBA" id="ARBA00022989"/>
    </source>
</evidence>
<evidence type="ECO:0000256" key="2">
    <source>
        <dbReference type="ARBA" id="ARBA00022448"/>
    </source>
</evidence>
<sequence length="335" mass="35091">MLRVWARIPPPRGEPLPGGRAVQSGPSPWVPALYFMQQVVNAATVSCVYGLLAIGYTLVYAIVGRINLAMGELTMTGAMMAAMAASGLAMAGAGALPLALLVVLVIAMGFTAVQGWAMDRLLFRHVRGVGTHAPLILAIGLAIAMQEGVRLLHGAREWWPAPVYATTRTLLAVPGFRVTAVTAQGVVVALTLGLYALLWWVMRRTAFGRAHRACTDDAWAAALMGLDVNRTVALTFAIGGACAAAAGTVIALYYGGVNFFTGFLVGFKALTAAVIGGIGSVPGAMLGGLLLGLVETFWSGYFAIAYKDVVAFGLLALFLIYRPHGLLGQARSRGD</sequence>
<feature type="transmembrane region" description="Helical" evidence="10">
    <location>
        <begin position="98"/>
        <end position="117"/>
    </location>
</feature>
<dbReference type="CDD" id="cd06582">
    <property type="entry name" value="TM_PBP1_LivH_like"/>
    <property type="match status" value="1"/>
</dbReference>
<keyword evidence="6" id="KW-0029">Amino-acid transport</keyword>
<proteinExistence type="inferred from homology"/>
<dbReference type="EMBL" id="JABFDB010000028">
    <property type="protein sequence ID" value="NYZ23579.1"/>
    <property type="molecule type" value="Genomic_DNA"/>
</dbReference>
<keyword evidence="5 10" id="KW-0812">Transmembrane</keyword>
<evidence type="ECO:0000256" key="9">
    <source>
        <dbReference type="ARBA" id="ARBA00037998"/>
    </source>
</evidence>
<feature type="transmembrane region" description="Helical" evidence="10">
    <location>
        <begin position="181"/>
        <end position="202"/>
    </location>
</feature>
<organism evidence="11 12">
    <name type="scientific">Azospirillum oleiclasticum</name>
    <dbReference type="NCBI Taxonomy" id="2735135"/>
    <lineage>
        <taxon>Bacteria</taxon>
        <taxon>Pseudomonadati</taxon>
        <taxon>Pseudomonadota</taxon>
        <taxon>Alphaproteobacteria</taxon>
        <taxon>Rhodospirillales</taxon>
        <taxon>Azospirillaceae</taxon>
        <taxon>Azospirillum</taxon>
    </lineage>
</organism>
<keyword evidence="3" id="KW-1003">Cell membrane</keyword>
<reference evidence="11 12" key="1">
    <citation type="submission" date="2020-05" db="EMBL/GenBank/DDBJ databases">
        <title>Azospirillum oleiclasticum sp. nov, a nitrogen-fixing and heavy crude oil-emulsifying bacterium isolated from the crude oil of Yumen Oilfield.</title>
        <authorList>
            <person name="Wu D."/>
            <person name="Cai M."/>
            <person name="Zhang X."/>
        </authorList>
    </citation>
    <scope>NUCLEOTIDE SEQUENCE [LARGE SCALE GENOMIC DNA]</scope>
    <source>
        <strain evidence="11 12">ROY-1-1-2</strain>
    </source>
</reference>